<dbReference type="InterPro" id="IPR036875">
    <property type="entry name" value="Znf_CCHC_sf"/>
</dbReference>
<protein>
    <submittedName>
        <fullName evidence="2">Reverse transcriptase domain-containing protein</fullName>
    </submittedName>
</protein>
<feature type="region of interest" description="Disordered" evidence="1">
    <location>
        <begin position="110"/>
        <end position="143"/>
    </location>
</feature>
<dbReference type="SUPFAM" id="SSF57756">
    <property type="entry name" value="Retrovirus zinc finger-like domains"/>
    <property type="match status" value="1"/>
</dbReference>
<gene>
    <name evidence="2" type="ORF">Tco_0893704</name>
</gene>
<evidence type="ECO:0000256" key="1">
    <source>
        <dbReference type="SAM" id="MobiDB-lite"/>
    </source>
</evidence>
<dbReference type="PANTHER" id="PTHR31286:SF99">
    <property type="entry name" value="DUF4283 DOMAIN-CONTAINING PROTEIN"/>
    <property type="match status" value="1"/>
</dbReference>
<dbReference type="Proteomes" id="UP001151760">
    <property type="component" value="Unassembled WGS sequence"/>
</dbReference>
<dbReference type="PANTHER" id="PTHR31286">
    <property type="entry name" value="GLYCINE-RICH CELL WALL STRUCTURAL PROTEIN 1.8-LIKE"/>
    <property type="match status" value="1"/>
</dbReference>
<reference evidence="2" key="1">
    <citation type="journal article" date="2022" name="Int. J. Mol. Sci.">
        <title>Draft Genome of Tanacetum Coccineum: Genomic Comparison of Closely Related Tanacetum-Family Plants.</title>
        <authorList>
            <person name="Yamashiro T."/>
            <person name="Shiraishi A."/>
            <person name="Nakayama K."/>
            <person name="Satake H."/>
        </authorList>
    </citation>
    <scope>NUCLEOTIDE SEQUENCE</scope>
</reference>
<proteinExistence type="predicted"/>
<keyword evidence="2" id="KW-0695">RNA-directed DNA polymerase</keyword>
<organism evidence="2 3">
    <name type="scientific">Tanacetum coccineum</name>
    <dbReference type="NCBI Taxonomy" id="301880"/>
    <lineage>
        <taxon>Eukaryota</taxon>
        <taxon>Viridiplantae</taxon>
        <taxon>Streptophyta</taxon>
        <taxon>Embryophyta</taxon>
        <taxon>Tracheophyta</taxon>
        <taxon>Spermatophyta</taxon>
        <taxon>Magnoliopsida</taxon>
        <taxon>eudicotyledons</taxon>
        <taxon>Gunneridae</taxon>
        <taxon>Pentapetalae</taxon>
        <taxon>asterids</taxon>
        <taxon>campanulids</taxon>
        <taxon>Asterales</taxon>
        <taxon>Asteraceae</taxon>
        <taxon>Asteroideae</taxon>
        <taxon>Anthemideae</taxon>
        <taxon>Anthemidinae</taxon>
        <taxon>Tanacetum</taxon>
    </lineage>
</organism>
<evidence type="ECO:0000313" key="2">
    <source>
        <dbReference type="EMBL" id="GJT23767.1"/>
    </source>
</evidence>
<dbReference type="EMBL" id="BQNB010014081">
    <property type="protein sequence ID" value="GJT23767.1"/>
    <property type="molecule type" value="Genomic_DNA"/>
</dbReference>
<dbReference type="InterPro" id="IPR040256">
    <property type="entry name" value="At4g02000-like"/>
</dbReference>
<reference evidence="2" key="2">
    <citation type="submission" date="2022-01" db="EMBL/GenBank/DDBJ databases">
        <authorList>
            <person name="Yamashiro T."/>
            <person name="Shiraishi A."/>
            <person name="Satake H."/>
            <person name="Nakayama K."/>
        </authorList>
    </citation>
    <scope>NUCLEOTIDE SEQUENCE</scope>
</reference>
<dbReference type="GO" id="GO:0003964">
    <property type="term" value="F:RNA-directed DNA polymerase activity"/>
    <property type="evidence" value="ECO:0007669"/>
    <property type="project" value="UniProtKB-KW"/>
</dbReference>
<keyword evidence="3" id="KW-1185">Reference proteome</keyword>
<sequence length="262" mass="29933">MTWCMGRSSYARAMIELRANMELKDNIMMTMTKFTREGFYTCNIRVEYEWKPPRCACCKVFGHFQEECPRNIGAGETKSLKKPSQTPRGVSVGQKVGFKPAKQVYQPVFKNPTANTSRTKKKNMEPTKEANSSGSSFSNVNSSSSSTTLIIKKIDKIEKLIIDGKVTLMDDEVKPLEKVESSRDYDNEDEVALVDNEMASFLARKDGYGTNSLLEQWKESYENDDYDYDPYDDDMYEGQEIPDKLQSICDNLDIKVRGCKKK</sequence>
<accession>A0ABQ5CB56</accession>
<keyword evidence="2" id="KW-0548">Nucleotidyltransferase</keyword>
<feature type="compositionally biased region" description="Low complexity" evidence="1">
    <location>
        <begin position="131"/>
        <end position="143"/>
    </location>
</feature>
<evidence type="ECO:0000313" key="3">
    <source>
        <dbReference type="Proteomes" id="UP001151760"/>
    </source>
</evidence>
<comment type="caution">
    <text evidence="2">The sequence shown here is derived from an EMBL/GenBank/DDBJ whole genome shotgun (WGS) entry which is preliminary data.</text>
</comment>
<keyword evidence="2" id="KW-0808">Transferase</keyword>
<name>A0ABQ5CB56_9ASTR</name>